<dbReference type="NCBIfam" id="NF006769">
    <property type="entry name" value="PRK09290.1-3"/>
    <property type="match status" value="1"/>
</dbReference>
<feature type="domain" description="Peptidase M20 dimerisation" evidence="3">
    <location>
        <begin position="194"/>
        <end position="295"/>
    </location>
</feature>
<dbReference type="Pfam" id="PF01546">
    <property type="entry name" value="Peptidase_M20"/>
    <property type="match status" value="1"/>
</dbReference>
<gene>
    <name evidence="4" type="ORF">ACFOY1_08265</name>
</gene>
<comment type="caution">
    <text evidence="4">The sequence shown here is derived from an EMBL/GenBank/DDBJ whole genome shotgun (WGS) entry which is preliminary data.</text>
</comment>
<dbReference type="InterPro" id="IPR002933">
    <property type="entry name" value="Peptidase_M20"/>
</dbReference>
<dbReference type="RefSeq" id="WP_376810947.1">
    <property type="nucleotide sequence ID" value="NZ_JAHTBN010000002.1"/>
</dbReference>
<evidence type="ECO:0000313" key="5">
    <source>
        <dbReference type="Proteomes" id="UP001595848"/>
    </source>
</evidence>
<dbReference type="CDD" id="cd03884">
    <property type="entry name" value="M20_bAS"/>
    <property type="match status" value="1"/>
</dbReference>
<dbReference type="SUPFAM" id="SSF55031">
    <property type="entry name" value="Bacterial exopeptidase dimerisation domain"/>
    <property type="match status" value="1"/>
</dbReference>
<dbReference type="Proteomes" id="UP001595848">
    <property type="component" value="Unassembled WGS sequence"/>
</dbReference>
<dbReference type="NCBIfam" id="TIGR01879">
    <property type="entry name" value="hydantase"/>
    <property type="match status" value="1"/>
</dbReference>
<dbReference type="Pfam" id="PF07687">
    <property type="entry name" value="M20_dimer"/>
    <property type="match status" value="1"/>
</dbReference>
<evidence type="ECO:0000256" key="2">
    <source>
        <dbReference type="ARBA" id="ARBA00022801"/>
    </source>
</evidence>
<reference evidence="5" key="1">
    <citation type="journal article" date="2019" name="Int. J. Syst. Evol. Microbiol.">
        <title>The Global Catalogue of Microorganisms (GCM) 10K type strain sequencing project: providing services to taxonomists for standard genome sequencing and annotation.</title>
        <authorList>
            <consortium name="The Broad Institute Genomics Platform"/>
            <consortium name="The Broad Institute Genome Sequencing Center for Infectious Disease"/>
            <person name="Wu L."/>
            <person name="Ma J."/>
        </authorList>
    </citation>
    <scope>NUCLEOTIDE SEQUENCE [LARGE SCALE GENOMIC DNA]</scope>
    <source>
        <strain evidence="5">LMG 24813</strain>
    </source>
</reference>
<organism evidence="4 5">
    <name type="scientific">Candidimonas humi</name>
    <dbReference type="NCBI Taxonomy" id="683355"/>
    <lineage>
        <taxon>Bacteria</taxon>
        <taxon>Pseudomonadati</taxon>
        <taxon>Pseudomonadota</taxon>
        <taxon>Betaproteobacteria</taxon>
        <taxon>Burkholderiales</taxon>
        <taxon>Alcaligenaceae</taxon>
        <taxon>Candidimonas</taxon>
    </lineage>
</organism>
<accession>A0ABV8NVG5</accession>
<comment type="similarity">
    <text evidence="1">Belongs to the peptidase M20 family.</text>
</comment>
<dbReference type="GO" id="GO:0016787">
    <property type="term" value="F:hydrolase activity"/>
    <property type="evidence" value="ECO:0007669"/>
    <property type="project" value="UniProtKB-KW"/>
</dbReference>
<sequence length="396" mass="42558">MEMAEIGRTANGGSCRLTLSDDDVAGRRLFMQWCGEAGCQVYTDEVGNIYARRAGADPDAPPVLCGSHLDTQPLGGRFDGVYGVLAGLEALRRYNELGISTRHPIEVVAWTNEEGSRFTPGVLGSAVYAGRAELAFARGRPCMTTGVTLGEELDRTGFSNTPLFRERPRAYYEAHIEQGPILEAAAVPLGVVTGVQGLYEYDVTLTGYESHAGTTPMQVRRDALACAAGIITALVELGRSYDDITRMTVGHINCRPNSPSTIPGHVVFSVDLRHPDLKSLDFLAGKVVEICNGHAQAQNIEIDIERVAAYQPIQFDPGCVDRVRQASLDLGLPSLDMCSGAGHDAVNLSYVAPSAMIFVPCRHGLSHNEQEYAEPRHLAQGASVLANVLLTEAGAF</sequence>
<dbReference type="PIRSF" id="PIRSF001235">
    <property type="entry name" value="Amidase_carbamoylase"/>
    <property type="match status" value="1"/>
</dbReference>
<dbReference type="Gene3D" id="3.40.630.10">
    <property type="entry name" value="Zn peptidases"/>
    <property type="match status" value="1"/>
</dbReference>
<proteinExistence type="inferred from homology"/>
<dbReference type="InterPro" id="IPR036264">
    <property type="entry name" value="Bact_exopeptidase_dim_dom"/>
</dbReference>
<dbReference type="PANTHER" id="PTHR32494">
    <property type="entry name" value="ALLANTOATE DEIMINASE-RELATED"/>
    <property type="match status" value="1"/>
</dbReference>
<dbReference type="InterPro" id="IPR010158">
    <property type="entry name" value="Amidase_Cbmase"/>
</dbReference>
<keyword evidence="2 4" id="KW-0378">Hydrolase</keyword>
<keyword evidence="5" id="KW-1185">Reference proteome</keyword>
<evidence type="ECO:0000256" key="1">
    <source>
        <dbReference type="ARBA" id="ARBA00006153"/>
    </source>
</evidence>
<dbReference type="PANTHER" id="PTHR32494:SF5">
    <property type="entry name" value="ALLANTOATE AMIDOHYDROLASE"/>
    <property type="match status" value="1"/>
</dbReference>
<dbReference type="SUPFAM" id="SSF53187">
    <property type="entry name" value="Zn-dependent exopeptidases"/>
    <property type="match status" value="1"/>
</dbReference>
<name>A0ABV8NVG5_9BURK</name>
<evidence type="ECO:0000259" key="3">
    <source>
        <dbReference type="Pfam" id="PF07687"/>
    </source>
</evidence>
<dbReference type="Gene3D" id="3.30.70.360">
    <property type="match status" value="1"/>
</dbReference>
<dbReference type="EMBL" id="JBHSBV010000003">
    <property type="protein sequence ID" value="MFC4200944.1"/>
    <property type="molecule type" value="Genomic_DNA"/>
</dbReference>
<evidence type="ECO:0000313" key="4">
    <source>
        <dbReference type="EMBL" id="MFC4200944.1"/>
    </source>
</evidence>
<dbReference type="InterPro" id="IPR011650">
    <property type="entry name" value="Peptidase_M20_dimer"/>
</dbReference>
<protein>
    <submittedName>
        <fullName evidence="4">Zn-dependent hydrolase</fullName>
    </submittedName>
</protein>